<protein>
    <submittedName>
        <fullName evidence="2">Uncharacterized protein</fullName>
    </submittedName>
</protein>
<dbReference type="AlphaFoldDB" id="A0A0F3N228"/>
<evidence type="ECO:0000256" key="1">
    <source>
        <dbReference type="SAM" id="MobiDB-lite"/>
    </source>
</evidence>
<comment type="caution">
    <text evidence="2">The sequence shown here is derived from an EMBL/GenBank/DDBJ whole genome shotgun (WGS) entry which is preliminary data.</text>
</comment>
<dbReference type="Proteomes" id="UP000033556">
    <property type="component" value="Unassembled WGS sequence"/>
</dbReference>
<organism evidence="2 3">
    <name type="scientific">Rickettsia amblyommatis str. Ac/Pa</name>
    <dbReference type="NCBI Taxonomy" id="1359164"/>
    <lineage>
        <taxon>Bacteria</taxon>
        <taxon>Pseudomonadati</taxon>
        <taxon>Pseudomonadota</taxon>
        <taxon>Alphaproteobacteria</taxon>
        <taxon>Rickettsiales</taxon>
        <taxon>Rickettsiaceae</taxon>
        <taxon>Rickettsieae</taxon>
        <taxon>Rickettsia</taxon>
        <taxon>spotted fever group</taxon>
    </lineage>
</organism>
<sequence>MIKKPYKNTFLYMVLLNSRLRENDINKPSNDTYKPASDKEKIST</sequence>
<gene>
    <name evidence="2" type="ORF">APHACPA_1135</name>
</gene>
<feature type="region of interest" description="Disordered" evidence="1">
    <location>
        <begin position="23"/>
        <end position="44"/>
    </location>
</feature>
<name>A0A0F3N228_RICAM</name>
<proteinExistence type="predicted"/>
<keyword evidence="3" id="KW-1185">Reference proteome</keyword>
<accession>A0A0F3N228</accession>
<dbReference type="EMBL" id="LANR01000001">
    <property type="protein sequence ID" value="KJV62115.1"/>
    <property type="molecule type" value="Genomic_DNA"/>
</dbReference>
<evidence type="ECO:0000313" key="3">
    <source>
        <dbReference type="Proteomes" id="UP000033556"/>
    </source>
</evidence>
<dbReference type="PATRIC" id="fig|1359164.3.peg.1119"/>
<reference evidence="2 3" key="1">
    <citation type="submission" date="2015-01" db="EMBL/GenBank/DDBJ databases">
        <title>Genome Sequencing of Rickettsiales.</title>
        <authorList>
            <person name="Daugherty S.C."/>
            <person name="Su Q."/>
            <person name="Abolude K."/>
            <person name="Beier-Sexton M."/>
            <person name="Carlyon J.A."/>
            <person name="Carter R."/>
            <person name="Day N.P."/>
            <person name="Dumler S.J."/>
            <person name="Dyachenko V."/>
            <person name="Godinez A."/>
            <person name="Kurtti T.J."/>
            <person name="Lichay M."/>
            <person name="Mullins K.E."/>
            <person name="Ott S."/>
            <person name="Pappas-Brown V."/>
            <person name="Paris D.H."/>
            <person name="Patel P."/>
            <person name="Richards A.L."/>
            <person name="Sadzewicz L."/>
            <person name="Sears K."/>
            <person name="Seidman D."/>
            <person name="Sengamalay N."/>
            <person name="Stenos J."/>
            <person name="Tallon L.J."/>
            <person name="Vincent G."/>
            <person name="Fraser C.M."/>
            <person name="Munderloh U."/>
            <person name="Dunning-Hotopp J.C."/>
        </authorList>
    </citation>
    <scope>NUCLEOTIDE SEQUENCE [LARGE SCALE GENOMIC DNA]</scope>
    <source>
        <strain evidence="2 3">Ac/Pa</strain>
    </source>
</reference>
<evidence type="ECO:0000313" key="2">
    <source>
        <dbReference type="EMBL" id="KJV62115.1"/>
    </source>
</evidence>